<dbReference type="PANTHER" id="PTHR10775:SF158">
    <property type="entry name" value="TNP2-LIKE TRANSPOSON PROTEIN"/>
    <property type="match status" value="1"/>
</dbReference>
<name>A0A1S3YR53_TOBAC</name>
<dbReference type="OMA" id="MLCKSIC"/>
<dbReference type="InterPro" id="IPR025452">
    <property type="entry name" value="DUF4218"/>
</dbReference>
<dbReference type="Pfam" id="PF13960">
    <property type="entry name" value="DUF4218"/>
    <property type="match status" value="1"/>
</dbReference>
<dbReference type="InterPro" id="IPR004242">
    <property type="entry name" value="Transposase_21"/>
</dbReference>
<sequence>MLIPGPESLGDAIDVFLQPLMDELKELWETGVETFDASTKHNFMLYATLLWTINDFPAYANLSGWSTKGKLACPCCNKETSSIRLENGKKQYYMGHRLFLPLNHKWRNDKESFDGTKERRLPPEILSGEDILDQVADLDSLPLTKDPKKKIKISHESRSDNWNKKSIFFDLPYWKTLLLRHNLDVMHIEKNVCDNILGTILNVKGKTKDTIKARLDLQAMNIRKELHPIKSGDKYELPTACYTLSLEEKNKFLRFLKNLTVPDGYLSNISQCVNTKDRKISGLKSHDCHGLLQYLLPLAIRGMLCKSICEPLIELSLFFNLLGAKCLRIDDLEQIAAQIPITLCKLENVFPPSFFDVMVHLPIHLANEAMIAGPIQYRWMYPVEKWLYFLKSLVGNSACPEGSIAEGYLATECLTLCSRYLHTMETKFNLLERNYDGGVIESDGGLTIFSQPGKELRDGKLDKLNPHELEKAHIYILKNCDEIQPFLEEFSEIPGDTSQKHSDREFISWLKEKGCRIVQM</sequence>
<dbReference type="OrthoDB" id="1301667at2759"/>
<dbReference type="KEGG" id="nta:107778742"/>
<dbReference type="PANTHER" id="PTHR10775">
    <property type="entry name" value="OS08G0208400 PROTEIN"/>
    <property type="match status" value="1"/>
</dbReference>
<accession>A0A1S3YR53</accession>
<evidence type="ECO:0000259" key="1">
    <source>
        <dbReference type="Pfam" id="PF13960"/>
    </source>
</evidence>
<reference evidence="2" key="1">
    <citation type="submission" date="2025-08" db="UniProtKB">
        <authorList>
            <consortium name="RefSeq"/>
        </authorList>
    </citation>
    <scope>IDENTIFICATION</scope>
</reference>
<gene>
    <name evidence="2" type="primary">LOC107778742</name>
</gene>
<dbReference type="AlphaFoldDB" id="A0A1S3YR53"/>
<dbReference type="RefSeq" id="XP_016454527.1">
    <property type="nucleotide sequence ID" value="XM_016599041.1"/>
</dbReference>
<dbReference type="Pfam" id="PF02992">
    <property type="entry name" value="Transposase_21"/>
    <property type="match status" value="1"/>
</dbReference>
<feature type="domain" description="DUF4218" evidence="1">
    <location>
        <begin position="322"/>
        <end position="434"/>
    </location>
</feature>
<evidence type="ECO:0000313" key="2">
    <source>
        <dbReference type="RefSeq" id="XP_016454527.1"/>
    </source>
</evidence>
<proteinExistence type="predicted"/>
<dbReference type="PaxDb" id="4097-A0A1S3YR53"/>
<organism evidence="2">
    <name type="scientific">Nicotiana tabacum</name>
    <name type="common">Common tobacco</name>
    <dbReference type="NCBI Taxonomy" id="4097"/>
    <lineage>
        <taxon>Eukaryota</taxon>
        <taxon>Viridiplantae</taxon>
        <taxon>Streptophyta</taxon>
        <taxon>Embryophyta</taxon>
        <taxon>Tracheophyta</taxon>
        <taxon>Spermatophyta</taxon>
        <taxon>Magnoliopsida</taxon>
        <taxon>eudicotyledons</taxon>
        <taxon>Gunneridae</taxon>
        <taxon>Pentapetalae</taxon>
        <taxon>asterids</taxon>
        <taxon>lamiids</taxon>
        <taxon>Solanales</taxon>
        <taxon>Solanaceae</taxon>
        <taxon>Nicotianoideae</taxon>
        <taxon>Nicotianeae</taxon>
        <taxon>Nicotiana</taxon>
    </lineage>
</organism>
<protein>
    <recommendedName>
        <fullName evidence="1">DUF4218 domain-containing protein</fullName>
    </recommendedName>
</protein>